<dbReference type="Proteomes" id="UP000717364">
    <property type="component" value="Unassembled WGS sequence"/>
</dbReference>
<dbReference type="Gene3D" id="1.20.910.10">
    <property type="entry name" value="Heme oxygenase-like"/>
    <property type="match status" value="1"/>
</dbReference>
<evidence type="ECO:0000313" key="3">
    <source>
        <dbReference type="Proteomes" id="UP000717364"/>
    </source>
</evidence>
<dbReference type="SUPFAM" id="SSF48613">
    <property type="entry name" value="Heme oxygenase-like"/>
    <property type="match status" value="1"/>
</dbReference>
<feature type="compositionally biased region" description="Polar residues" evidence="1">
    <location>
        <begin position="1"/>
        <end position="22"/>
    </location>
</feature>
<reference evidence="2" key="2">
    <citation type="journal article" date="2021" name="Mar. Drugs">
        <title>Genome Reduction and Secondary Metabolism of the Marine Sponge-Associated Cyanobacterium Leptothoe.</title>
        <authorList>
            <person name="Konstantinou D."/>
            <person name="Popin R.V."/>
            <person name="Fewer D.P."/>
            <person name="Sivonen K."/>
            <person name="Gkelis S."/>
        </authorList>
    </citation>
    <scope>NUCLEOTIDE SEQUENCE</scope>
    <source>
        <strain evidence="2">TAU-MAC 1115</strain>
    </source>
</reference>
<feature type="region of interest" description="Disordered" evidence="1">
    <location>
        <begin position="1"/>
        <end position="30"/>
    </location>
</feature>
<comment type="caution">
    <text evidence="2">The sequence shown here is derived from an EMBL/GenBank/DDBJ whole genome shotgun (WGS) entry which is preliminary data.</text>
</comment>
<sequence>MSNITIPNLQVNSTSDSGQKTKLSTKKPKQTAASDFFPRLACQINLYNNQLILSQYGQEFAFPINQPSGKGLYKLFLLMDGTRSLHELQQLCSPEEPTAITKLLCSLDDQGLVDNAAAVTIHSGQETLLELEALSQKLLNQKLFGHSVKDIALWQLLQLANPEISDNVISGFVLEHYHLFSHISSFQSPTLGFQGSTKVRYLLNEFYAQTYGYEQIMVKALHNIDITPEELASTLPLPETMSMYNGLTFWANFEPLFFFSILGLLLDSILNCFKCYLTTISRDELGSCFIEAIGELVSTQQQHKQINLGRSIFQEIPHIDPETVQRFKGQIHLFVEMYSNFYRAIGHYYLETPNLLRRLLIN</sequence>
<name>A0A947DEI3_9CYAN</name>
<proteinExistence type="predicted"/>
<dbReference type="EMBL" id="JADOES010000004">
    <property type="protein sequence ID" value="MBT9314436.1"/>
    <property type="molecule type" value="Genomic_DNA"/>
</dbReference>
<dbReference type="InterPro" id="IPR016084">
    <property type="entry name" value="Haem_Oase-like_multi-hlx"/>
</dbReference>
<gene>
    <name evidence="2" type="ORF">IXB50_03255</name>
</gene>
<evidence type="ECO:0000256" key="1">
    <source>
        <dbReference type="SAM" id="MobiDB-lite"/>
    </source>
</evidence>
<accession>A0A947DEI3</accession>
<keyword evidence="3" id="KW-1185">Reference proteome</keyword>
<reference evidence="2" key="1">
    <citation type="submission" date="2020-11" db="EMBL/GenBank/DDBJ databases">
        <authorList>
            <person name="Konstantinou D."/>
            <person name="Gkelis S."/>
            <person name="Popin R."/>
            <person name="Fewer D."/>
            <person name="Sivonen K."/>
        </authorList>
    </citation>
    <scope>NUCLEOTIDE SEQUENCE</scope>
    <source>
        <strain evidence="2">TAU-MAC 1115</strain>
    </source>
</reference>
<dbReference type="AlphaFoldDB" id="A0A947DEI3"/>
<protein>
    <submittedName>
        <fullName evidence="2">Uncharacterized protein</fullName>
    </submittedName>
</protein>
<organism evidence="2 3">
    <name type="scientific">Leptothoe spongobia TAU-MAC 1115</name>
    <dbReference type="NCBI Taxonomy" id="1967444"/>
    <lineage>
        <taxon>Bacteria</taxon>
        <taxon>Bacillati</taxon>
        <taxon>Cyanobacteriota</taxon>
        <taxon>Cyanophyceae</taxon>
        <taxon>Nodosilineales</taxon>
        <taxon>Cymatolegaceae</taxon>
        <taxon>Leptothoe</taxon>
        <taxon>Leptothoe spongobia</taxon>
    </lineage>
</organism>
<evidence type="ECO:0000313" key="2">
    <source>
        <dbReference type="EMBL" id="MBT9314436.1"/>
    </source>
</evidence>
<dbReference type="RefSeq" id="WP_215607504.1">
    <property type="nucleotide sequence ID" value="NZ_JADOES010000004.1"/>
</dbReference>